<dbReference type="Gene3D" id="1.20.1250.20">
    <property type="entry name" value="MFS general substrate transporter like domains"/>
    <property type="match status" value="2"/>
</dbReference>
<dbReference type="PANTHER" id="PTHR24064">
    <property type="entry name" value="SOLUTE CARRIER FAMILY 22 MEMBER"/>
    <property type="match status" value="1"/>
</dbReference>
<organism evidence="9 10">
    <name type="scientific">Colletotrichum trifolii</name>
    <dbReference type="NCBI Taxonomy" id="5466"/>
    <lineage>
        <taxon>Eukaryota</taxon>
        <taxon>Fungi</taxon>
        <taxon>Dikarya</taxon>
        <taxon>Ascomycota</taxon>
        <taxon>Pezizomycotina</taxon>
        <taxon>Sordariomycetes</taxon>
        <taxon>Hypocreomycetidae</taxon>
        <taxon>Glomerellales</taxon>
        <taxon>Glomerellaceae</taxon>
        <taxon>Colletotrichum</taxon>
        <taxon>Colletotrichum orbiculare species complex</taxon>
    </lineage>
</organism>
<evidence type="ECO:0000256" key="1">
    <source>
        <dbReference type="ARBA" id="ARBA00004141"/>
    </source>
</evidence>
<evidence type="ECO:0000256" key="2">
    <source>
        <dbReference type="ARBA" id="ARBA00022448"/>
    </source>
</evidence>
<dbReference type="GO" id="GO:0006817">
    <property type="term" value="P:phosphate ion transport"/>
    <property type="evidence" value="ECO:0007669"/>
    <property type="project" value="UniProtKB-KW"/>
</dbReference>
<evidence type="ECO:0000256" key="3">
    <source>
        <dbReference type="ARBA" id="ARBA00022592"/>
    </source>
</evidence>
<proteinExistence type="predicted"/>
<keyword evidence="2" id="KW-0813">Transport</keyword>
<dbReference type="Pfam" id="PF00083">
    <property type="entry name" value="Sugar_tr"/>
    <property type="match status" value="1"/>
</dbReference>
<feature type="transmembrane region" description="Helical" evidence="7">
    <location>
        <begin position="399"/>
        <end position="422"/>
    </location>
</feature>
<dbReference type="InterPro" id="IPR004738">
    <property type="entry name" value="Phos_permease"/>
</dbReference>
<dbReference type="GO" id="GO:0016020">
    <property type="term" value="C:membrane"/>
    <property type="evidence" value="ECO:0007669"/>
    <property type="project" value="UniProtKB-SubCell"/>
</dbReference>
<protein>
    <submittedName>
        <fullName evidence="9">Repressible high-affinity phosphate permease</fullName>
    </submittedName>
</protein>
<feature type="transmembrane region" description="Helical" evidence="7">
    <location>
        <begin position="538"/>
        <end position="560"/>
    </location>
</feature>
<evidence type="ECO:0000313" key="9">
    <source>
        <dbReference type="EMBL" id="TDZ41217.1"/>
    </source>
</evidence>
<keyword evidence="4 7" id="KW-0812">Transmembrane</keyword>
<feature type="transmembrane region" description="Helical" evidence="7">
    <location>
        <begin position="178"/>
        <end position="196"/>
    </location>
</feature>
<comment type="caution">
    <text evidence="9">The sequence shown here is derived from an EMBL/GenBank/DDBJ whole genome shotgun (WGS) entry which is preliminary data.</text>
</comment>
<feature type="transmembrane region" description="Helical" evidence="7">
    <location>
        <begin position="123"/>
        <end position="142"/>
    </location>
</feature>
<dbReference type="STRING" id="5466.A0A4R8QPL9"/>
<dbReference type="GO" id="GO:0005315">
    <property type="term" value="F:phosphate transmembrane transporter activity"/>
    <property type="evidence" value="ECO:0007669"/>
    <property type="project" value="InterPro"/>
</dbReference>
<sequence length="602" mass="64749">MSGLIQPADAHNAAPAVDAGGAPRELAAADAKLNKTSGGNSAFHNFNNDFAHVADANERRRLALAEIDKAPFGWYHVRAIIVAGIGFFTDSYDIFSIGLVTSMLGIVYYGGTLPSEYDTAIKIATSAGTVVGQVGFGILADIVGRKKMYGLELMVIIFATLAQALSSGSPSMSITGLMIFWRIIMVLVSAVTTLFLPSSPPSLRNTTKWRGFMMNAVFANQGFGQLAGGLMLLIVTAGFKGSLETAAKAATCSTTEPCLIAVDKMWRIIIGFGAVPGCAALYFRLTIPETPRYTFDIENDVQKAEGDVDHYKQGKWGESQVDEAARLAAQQAAKKELEVPKASWSDFFRHYGVWRNAKVLIGTAGSWFFLDVAFYGLGLNNPIILNAIGWSGGSDMYHIFYKTAVGNIILVVAGAIPGYWVSACTVDTIGRKPIQLFGFGMLTVLFCVIGFAFWQLSGGALMALFSISMFFFNFGPNSTTFIVPGECFPTRYRSTSHGISAASGKVGAIIAQVVFGPLRTIGADASKAKLDPKWSTPWLAHIMEIFALFMLLGFCTTWLIPETARKTLEELSGEDDLATSVIPVHGHNEEKRAEEGTVAGSV</sequence>
<dbReference type="CDD" id="cd17364">
    <property type="entry name" value="MFS_PhT"/>
    <property type="match status" value="1"/>
</dbReference>
<accession>A0A4R8QPL9</accession>
<evidence type="ECO:0000256" key="7">
    <source>
        <dbReference type="SAM" id="Phobius"/>
    </source>
</evidence>
<dbReference type="SUPFAM" id="SSF103473">
    <property type="entry name" value="MFS general substrate transporter"/>
    <property type="match status" value="1"/>
</dbReference>
<dbReference type="InterPro" id="IPR005828">
    <property type="entry name" value="MFS_sugar_transport-like"/>
</dbReference>
<feature type="domain" description="Major facilitator superfamily (MFS) profile" evidence="8">
    <location>
        <begin position="79"/>
        <end position="565"/>
    </location>
</feature>
<feature type="transmembrane region" description="Helical" evidence="7">
    <location>
        <begin position="434"/>
        <end position="454"/>
    </location>
</feature>
<dbReference type="NCBIfam" id="TIGR00887">
    <property type="entry name" value="2A0109"/>
    <property type="match status" value="1"/>
</dbReference>
<feature type="transmembrane region" description="Helical" evidence="7">
    <location>
        <begin position="359"/>
        <end position="379"/>
    </location>
</feature>
<evidence type="ECO:0000256" key="6">
    <source>
        <dbReference type="ARBA" id="ARBA00023136"/>
    </source>
</evidence>
<dbReference type="Proteomes" id="UP000295703">
    <property type="component" value="Unassembled WGS sequence"/>
</dbReference>
<feature type="transmembrane region" description="Helical" evidence="7">
    <location>
        <begin position="149"/>
        <end position="166"/>
    </location>
</feature>
<feature type="transmembrane region" description="Helical" evidence="7">
    <location>
        <begin position="265"/>
        <end position="283"/>
    </location>
</feature>
<keyword evidence="3" id="KW-0592">Phosphate transport</keyword>
<dbReference type="InterPro" id="IPR020846">
    <property type="entry name" value="MFS_dom"/>
</dbReference>
<dbReference type="AlphaFoldDB" id="A0A4R8QPL9"/>
<gene>
    <name evidence="9" type="primary">pho-5-1</name>
    <name evidence="9" type="ORF">CTRI78_v009854</name>
</gene>
<reference evidence="9 10" key="1">
    <citation type="submission" date="2018-12" db="EMBL/GenBank/DDBJ databases">
        <title>Genome sequence and assembly of Colletotrichum trifolii.</title>
        <authorList>
            <person name="Gan P."/>
            <person name="Shirasu K."/>
        </authorList>
    </citation>
    <scope>NUCLEOTIDE SEQUENCE [LARGE SCALE GENOMIC DNA]</scope>
    <source>
        <strain evidence="9 10">543-2</strain>
    </source>
</reference>
<name>A0A4R8QPL9_COLTR</name>
<evidence type="ECO:0000259" key="8">
    <source>
        <dbReference type="PROSITE" id="PS50850"/>
    </source>
</evidence>
<evidence type="ECO:0000256" key="5">
    <source>
        <dbReference type="ARBA" id="ARBA00022989"/>
    </source>
</evidence>
<feature type="transmembrane region" description="Helical" evidence="7">
    <location>
        <begin position="94"/>
        <end position="111"/>
    </location>
</feature>
<evidence type="ECO:0000256" key="4">
    <source>
        <dbReference type="ARBA" id="ARBA00022692"/>
    </source>
</evidence>
<feature type="transmembrane region" description="Helical" evidence="7">
    <location>
        <begin position="217"/>
        <end position="239"/>
    </location>
</feature>
<dbReference type="PROSITE" id="PS50850">
    <property type="entry name" value="MFS"/>
    <property type="match status" value="1"/>
</dbReference>
<dbReference type="EMBL" id="RYZW01000144">
    <property type="protein sequence ID" value="TDZ41217.1"/>
    <property type="molecule type" value="Genomic_DNA"/>
</dbReference>
<keyword evidence="6 7" id="KW-0472">Membrane</keyword>
<feature type="transmembrane region" description="Helical" evidence="7">
    <location>
        <begin position="495"/>
        <end position="518"/>
    </location>
</feature>
<keyword evidence="5 7" id="KW-1133">Transmembrane helix</keyword>
<feature type="transmembrane region" description="Helical" evidence="7">
    <location>
        <begin position="460"/>
        <end position="483"/>
    </location>
</feature>
<evidence type="ECO:0000313" key="10">
    <source>
        <dbReference type="Proteomes" id="UP000295703"/>
    </source>
</evidence>
<comment type="subcellular location">
    <subcellularLocation>
        <location evidence="1">Membrane</location>
        <topology evidence="1">Multi-pass membrane protein</topology>
    </subcellularLocation>
</comment>
<keyword evidence="10" id="KW-1185">Reference proteome</keyword>
<dbReference type="InterPro" id="IPR036259">
    <property type="entry name" value="MFS_trans_sf"/>
</dbReference>